<keyword evidence="3" id="KW-1185">Reference proteome</keyword>
<feature type="transmembrane region" description="Helical" evidence="1">
    <location>
        <begin position="87"/>
        <end position="108"/>
    </location>
</feature>
<evidence type="ECO:0000313" key="2">
    <source>
        <dbReference type="EMBL" id="MDK9580735.1"/>
    </source>
</evidence>
<feature type="transmembrane region" description="Helical" evidence="1">
    <location>
        <begin position="62"/>
        <end position="82"/>
    </location>
</feature>
<accession>A0ABT7HL80</accession>
<dbReference type="RefSeq" id="WP_285153006.1">
    <property type="nucleotide sequence ID" value="NZ_JASSPP010000006.1"/>
</dbReference>
<keyword evidence="1" id="KW-0812">Transmembrane</keyword>
<evidence type="ECO:0008006" key="4">
    <source>
        <dbReference type="Google" id="ProtNLM"/>
    </source>
</evidence>
<feature type="transmembrane region" description="Helical" evidence="1">
    <location>
        <begin position="114"/>
        <end position="136"/>
    </location>
</feature>
<dbReference type="Proteomes" id="UP001225134">
    <property type="component" value="Unassembled WGS sequence"/>
</dbReference>
<name>A0ABT7HL80_9FUSO</name>
<protein>
    <recommendedName>
        <fullName evidence="4">NADH dehydrogenase subunit 6</fullName>
    </recommendedName>
</protein>
<keyword evidence="1" id="KW-0472">Membrane</keyword>
<feature type="transmembrane region" description="Helical" evidence="1">
    <location>
        <begin position="184"/>
        <end position="208"/>
    </location>
</feature>
<evidence type="ECO:0000313" key="3">
    <source>
        <dbReference type="Proteomes" id="UP001225134"/>
    </source>
</evidence>
<evidence type="ECO:0000256" key="1">
    <source>
        <dbReference type="SAM" id="Phobius"/>
    </source>
</evidence>
<gene>
    <name evidence="2" type="ORF">QQA45_04300</name>
</gene>
<comment type="caution">
    <text evidence="2">The sequence shown here is derived from an EMBL/GenBank/DDBJ whole genome shotgun (WGS) entry which is preliminary data.</text>
</comment>
<feature type="transmembrane region" description="Helical" evidence="1">
    <location>
        <begin position="6"/>
        <end position="29"/>
    </location>
</feature>
<dbReference type="EMBL" id="JASSPP010000006">
    <property type="protein sequence ID" value="MDK9580735.1"/>
    <property type="molecule type" value="Genomic_DNA"/>
</dbReference>
<reference evidence="2 3" key="1">
    <citation type="submission" date="2023-06" db="EMBL/GenBank/DDBJ databases">
        <title>Antibody response to the Sneathia vaginalis cytopathogenic toxin A during pregnancy.</title>
        <authorList>
            <person name="Mccoy Z.T."/>
            <person name="Serrano M.G."/>
            <person name="Spaine K."/>
            <person name="Edwards D.J."/>
            <person name="Buck G.A."/>
            <person name="Jefferson K."/>
        </authorList>
    </citation>
    <scope>NUCLEOTIDE SEQUENCE [LARGE SCALE GENOMIC DNA]</scope>
    <source>
        <strain evidence="2 3">CCUG 42621</strain>
    </source>
</reference>
<feature type="transmembrane region" description="Helical" evidence="1">
    <location>
        <begin position="38"/>
        <end position="56"/>
    </location>
</feature>
<sequence>MGIFSKEYILALGLSFIIICFLLLMGFIIKNRKKYSNFLAFILIIQKIVELTLLVLMENRNLLTNFSLVTLFIFICSLLYLLTNNKLIYNIIYHFMYIIILILLFHVGYYTKPFYLYVKTLGYFLILLTIISGNFFQRQRIYFSGYVASILSFFVLVILSGILNKSFGLNNFYLVSYLLQAFTIFNYHIYVIILMILNLIGITFLYLLKK</sequence>
<feature type="transmembrane region" description="Helical" evidence="1">
    <location>
        <begin position="143"/>
        <end position="164"/>
    </location>
</feature>
<organism evidence="2 3">
    <name type="scientific">Sneathia sanguinegens</name>
    <dbReference type="NCBI Taxonomy" id="40543"/>
    <lineage>
        <taxon>Bacteria</taxon>
        <taxon>Fusobacteriati</taxon>
        <taxon>Fusobacteriota</taxon>
        <taxon>Fusobacteriia</taxon>
        <taxon>Fusobacteriales</taxon>
        <taxon>Leptotrichiaceae</taxon>
        <taxon>Sneathia</taxon>
    </lineage>
</organism>
<keyword evidence="1" id="KW-1133">Transmembrane helix</keyword>
<proteinExistence type="predicted"/>